<accession>A0A0F9PRX7</accession>
<gene>
    <name evidence="1" type="ORF">LCGC14_0808990</name>
</gene>
<dbReference type="PROSITE" id="PS51257">
    <property type="entry name" value="PROKAR_LIPOPROTEIN"/>
    <property type="match status" value="1"/>
</dbReference>
<dbReference type="AlphaFoldDB" id="A0A0F9PRX7"/>
<protein>
    <submittedName>
        <fullName evidence="1">Uncharacterized protein</fullName>
    </submittedName>
</protein>
<name>A0A0F9PRX7_9ZZZZ</name>
<dbReference type="EMBL" id="LAZR01002219">
    <property type="protein sequence ID" value="KKN32919.1"/>
    <property type="molecule type" value="Genomic_DNA"/>
</dbReference>
<evidence type="ECO:0000313" key="1">
    <source>
        <dbReference type="EMBL" id="KKN32919.1"/>
    </source>
</evidence>
<sequence>MLLRLLVFTLAIIGMACSTQSLQVHAQESNAASIDLTGDAIEAAILSDGAIWLKLTPSGSNQMATTTRDNLGNRVMVHVLGHKALSLMVVHEIVSDRLVIKSPSQDLDKAIEPYLVETR</sequence>
<organism evidence="1">
    <name type="scientific">marine sediment metagenome</name>
    <dbReference type="NCBI Taxonomy" id="412755"/>
    <lineage>
        <taxon>unclassified sequences</taxon>
        <taxon>metagenomes</taxon>
        <taxon>ecological metagenomes</taxon>
    </lineage>
</organism>
<proteinExistence type="predicted"/>
<reference evidence="1" key="1">
    <citation type="journal article" date="2015" name="Nature">
        <title>Complex archaea that bridge the gap between prokaryotes and eukaryotes.</title>
        <authorList>
            <person name="Spang A."/>
            <person name="Saw J.H."/>
            <person name="Jorgensen S.L."/>
            <person name="Zaremba-Niedzwiedzka K."/>
            <person name="Martijn J."/>
            <person name="Lind A.E."/>
            <person name="van Eijk R."/>
            <person name="Schleper C."/>
            <person name="Guy L."/>
            <person name="Ettema T.J."/>
        </authorList>
    </citation>
    <scope>NUCLEOTIDE SEQUENCE</scope>
</reference>
<comment type="caution">
    <text evidence="1">The sequence shown here is derived from an EMBL/GenBank/DDBJ whole genome shotgun (WGS) entry which is preliminary data.</text>
</comment>